<dbReference type="AlphaFoldDB" id="A0A0C9QMA9"/>
<protein>
    <submittedName>
        <fullName evidence="1">TSA: Wollemia nobilis Ref_Wollemi_Transcript_22791_665 transcribed RNA sequence</fullName>
    </submittedName>
</protein>
<dbReference type="GO" id="GO:0006814">
    <property type="term" value="P:sodium ion transport"/>
    <property type="evidence" value="ECO:0007669"/>
    <property type="project" value="InterPro"/>
</dbReference>
<reference evidence="1" key="1">
    <citation type="submission" date="2015-02" db="EMBL/GenBank/DDBJ databases">
        <title>A transcriptome of Wollemia nobilis - a relic of Gondwana.</title>
        <authorList>
            <person name="Chia J.Y."/>
            <person name="Leong Y.S."/>
            <person name="Abdul Karim S."/>
            <person name="Wan Azmi N."/>
            <person name="Hercus R."/>
            <person name="Croft L."/>
        </authorList>
    </citation>
    <scope>NUCLEOTIDE SEQUENCE</scope>
    <source>
        <strain evidence="1">MaeBrown</strain>
        <tissue evidence="1">Leaf</tissue>
    </source>
</reference>
<organism evidence="1">
    <name type="scientific">Wollemia nobilis</name>
    <dbReference type="NCBI Taxonomy" id="56998"/>
    <lineage>
        <taxon>Eukaryota</taxon>
        <taxon>Viridiplantae</taxon>
        <taxon>Streptophyta</taxon>
        <taxon>Embryophyta</taxon>
        <taxon>Tracheophyta</taxon>
        <taxon>Spermatophyta</taxon>
        <taxon>Pinopsida</taxon>
        <taxon>Pinidae</taxon>
        <taxon>Conifers II</taxon>
        <taxon>Araucariales</taxon>
        <taxon>Araucariaceae</taxon>
        <taxon>Wollemia</taxon>
    </lineage>
</organism>
<dbReference type="EMBL" id="GCHU01022627">
    <property type="protein sequence ID" value="JAG85780.1"/>
    <property type="molecule type" value="Transcribed_RNA"/>
</dbReference>
<dbReference type="PANTHER" id="PTHR31159">
    <property type="entry name" value="COMM DOMAIN-CONTAINING PROTEIN 3"/>
    <property type="match status" value="1"/>
</dbReference>
<evidence type="ECO:0000313" key="1">
    <source>
        <dbReference type="EMBL" id="JAG85780.1"/>
    </source>
</evidence>
<dbReference type="PANTHER" id="PTHR31159:SF1">
    <property type="entry name" value="COMM DOMAIN-CONTAINING PROTEIN 3"/>
    <property type="match status" value="1"/>
</dbReference>
<sequence>MDIGEDVKYALRPFSVSSSLSDSNPNANDSASATPENLKALAAAAISVIVQRQSEESALSGAPIDGIEDINLIKRTYSALVCIYLEAACKDLSSQQFFSYLTAHCGLSDSASNPLCDLLAESKHELRKALSRTADHSYLRRLTGVEWKLDYCVSASDDKDFKELI</sequence>
<dbReference type="InterPro" id="IPR037355">
    <property type="entry name" value="COMMD3"/>
</dbReference>
<name>A0A0C9QMA9_9CONI</name>
<accession>A0A0C9QMA9</accession>
<proteinExistence type="predicted"/>